<sequence length="193" mass="20958">MPRIAPSIDFSGAAKTDLGHGDRINLEISAILSRRPEVATAFGELQAKLRTSGTLPPRLLELTRLRIAYHNQCRSCMSIRYQSGLDDGLTEDAVCSLERPAEAPDLSPAERSALKFADLFATNHLAIDDSVYDDLRTHFTEDELVELGVNCAINVGFGRMVASWAVVDDLPKLNALADGRFAPWNSDSVAASG</sequence>
<comment type="caution">
    <text evidence="2">The sequence shown here is derived from an EMBL/GenBank/DDBJ whole genome shotgun (WGS) entry which is preliminary data.</text>
</comment>
<feature type="domain" description="Carboxymuconolactone decarboxylase-like" evidence="1">
    <location>
        <begin position="36"/>
        <end position="118"/>
    </location>
</feature>
<evidence type="ECO:0000259" key="1">
    <source>
        <dbReference type="Pfam" id="PF02627"/>
    </source>
</evidence>
<dbReference type="AlphaFoldDB" id="A0A1A0W0N1"/>
<dbReference type="InterPro" id="IPR003779">
    <property type="entry name" value="CMD-like"/>
</dbReference>
<dbReference type="Pfam" id="PF02627">
    <property type="entry name" value="CMD"/>
    <property type="match status" value="1"/>
</dbReference>
<proteinExistence type="predicted"/>
<dbReference type="Proteomes" id="UP000091914">
    <property type="component" value="Unassembled WGS sequence"/>
</dbReference>
<dbReference type="RefSeq" id="WP_064877131.1">
    <property type="nucleotide sequence ID" value="NZ_LZSX01000003.1"/>
</dbReference>
<gene>
    <name evidence="2" type="ORF">A5760_23035</name>
</gene>
<dbReference type="SUPFAM" id="SSF69118">
    <property type="entry name" value="AhpD-like"/>
    <property type="match status" value="1"/>
</dbReference>
<dbReference type="EMBL" id="LZSX01000003">
    <property type="protein sequence ID" value="OBB89120.1"/>
    <property type="molecule type" value="Genomic_DNA"/>
</dbReference>
<dbReference type="Gene3D" id="1.20.1290.10">
    <property type="entry name" value="AhpD-like"/>
    <property type="match status" value="1"/>
</dbReference>
<reference evidence="2 3" key="1">
    <citation type="submission" date="2016-06" db="EMBL/GenBank/DDBJ databases">
        <authorList>
            <person name="Kjaerup R.B."/>
            <person name="Dalgaard T.S."/>
            <person name="Juul-Madsen H.R."/>
        </authorList>
    </citation>
    <scope>NUCLEOTIDE SEQUENCE [LARGE SCALE GENOMIC DNA]</scope>
    <source>
        <strain evidence="2 3">852002-51834_SCH5396731</strain>
    </source>
</reference>
<dbReference type="GO" id="GO:0051920">
    <property type="term" value="F:peroxiredoxin activity"/>
    <property type="evidence" value="ECO:0007669"/>
    <property type="project" value="InterPro"/>
</dbReference>
<protein>
    <submittedName>
        <fullName evidence="2">Carboxymuconolactone decarboxylase</fullName>
    </submittedName>
</protein>
<dbReference type="InterPro" id="IPR029032">
    <property type="entry name" value="AhpD-like"/>
</dbReference>
<evidence type="ECO:0000313" key="3">
    <source>
        <dbReference type="Proteomes" id="UP000091914"/>
    </source>
</evidence>
<evidence type="ECO:0000313" key="2">
    <source>
        <dbReference type="EMBL" id="OBB89120.1"/>
    </source>
</evidence>
<dbReference type="OrthoDB" id="9801997at2"/>
<name>A0A1A0W0N1_9MYCO</name>
<organism evidence="2 3">
    <name type="scientific">Mycobacterium colombiense</name>
    <dbReference type="NCBI Taxonomy" id="339268"/>
    <lineage>
        <taxon>Bacteria</taxon>
        <taxon>Bacillati</taxon>
        <taxon>Actinomycetota</taxon>
        <taxon>Actinomycetes</taxon>
        <taxon>Mycobacteriales</taxon>
        <taxon>Mycobacteriaceae</taxon>
        <taxon>Mycobacterium</taxon>
        <taxon>Mycobacterium avium complex (MAC)</taxon>
    </lineage>
</organism>
<dbReference type="PANTHER" id="PTHR34846:SF5">
    <property type="entry name" value="CARBOXYMUCONOLACTONE DECARBOXYLASE-LIKE DOMAIN-CONTAINING PROTEIN"/>
    <property type="match status" value="1"/>
</dbReference>
<dbReference type="PANTHER" id="PTHR34846">
    <property type="entry name" value="4-CARBOXYMUCONOLACTONE DECARBOXYLASE FAMILY PROTEIN (AFU_ORTHOLOGUE AFUA_6G11590)"/>
    <property type="match status" value="1"/>
</dbReference>
<accession>A0A1A0W0N1</accession>